<comment type="caution">
    <text evidence="2">The sequence shown here is derived from an EMBL/GenBank/DDBJ whole genome shotgun (WGS) entry which is preliminary data.</text>
</comment>
<evidence type="ECO:0000256" key="1">
    <source>
        <dbReference type="SAM" id="Phobius"/>
    </source>
</evidence>
<organism evidence="2 3">
    <name type="scientific">Roseococcus pinisoli</name>
    <dbReference type="NCBI Taxonomy" id="2835040"/>
    <lineage>
        <taxon>Bacteria</taxon>
        <taxon>Pseudomonadati</taxon>
        <taxon>Pseudomonadota</taxon>
        <taxon>Alphaproteobacteria</taxon>
        <taxon>Acetobacterales</taxon>
        <taxon>Roseomonadaceae</taxon>
        <taxon>Roseococcus</taxon>
    </lineage>
</organism>
<dbReference type="RefSeq" id="WP_213669049.1">
    <property type="nucleotide sequence ID" value="NZ_JAHCDA010000001.1"/>
</dbReference>
<feature type="transmembrane region" description="Helical" evidence="1">
    <location>
        <begin position="43"/>
        <end position="62"/>
    </location>
</feature>
<protein>
    <submittedName>
        <fullName evidence="2">DUF3325 domain-containing protein</fullName>
    </submittedName>
</protein>
<keyword evidence="1" id="KW-1133">Transmembrane helix</keyword>
<accession>A0ABS5QB08</accession>
<feature type="transmembrane region" description="Helical" evidence="1">
    <location>
        <begin position="69"/>
        <end position="86"/>
    </location>
</feature>
<evidence type="ECO:0000313" key="3">
    <source>
        <dbReference type="Proteomes" id="UP000766336"/>
    </source>
</evidence>
<proteinExistence type="predicted"/>
<evidence type="ECO:0000313" key="2">
    <source>
        <dbReference type="EMBL" id="MBS7810431.1"/>
    </source>
</evidence>
<dbReference type="EMBL" id="JAHCDA010000001">
    <property type="protein sequence ID" value="MBS7810431.1"/>
    <property type="molecule type" value="Genomic_DNA"/>
</dbReference>
<sequence>MILLSFALAYAGFLALCLSLDRHHQEVIGGRPKPPRVQALRIAGWALLVLSFGAGVTAWGWIMGPVGWIGLLTASALPLAFLLPYAPRVALALGPALPGAAICVLFVSALI</sequence>
<dbReference type="Proteomes" id="UP000766336">
    <property type="component" value="Unassembled WGS sequence"/>
</dbReference>
<keyword evidence="3" id="KW-1185">Reference proteome</keyword>
<dbReference type="InterPro" id="IPR021762">
    <property type="entry name" value="DUF3325"/>
</dbReference>
<reference evidence="2 3" key="1">
    <citation type="submission" date="2021-05" db="EMBL/GenBank/DDBJ databases">
        <title>Roseococcus sp. XZZS9, whole genome shotgun sequencing project.</title>
        <authorList>
            <person name="Zhao G."/>
            <person name="Shen L."/>
        </authorList>
    </citation>
    <scope>NUCLEOTIDE SEQUENCE [LARGE SCALE GENOMIC DNA]</scope>
    <source>
        <strain evidence="2 3">XZZS9</strain>
    </source>
</reference>
<gene>
    <name evidence="2" type="ORF">KHU32_05750</name>
</gene>
<name>A0ABS5QB08_9PROT</name>
<dbReference type="Pfam" id="PF11804">
    <property type="entry name" value="DUF3325"/>
    <property type="match status" value="1"/>
</dbReference>
<feature type="transmembrane region" description="Helical" evidence="1">
    <location>
        <begin position="92"/>
        <end position="110"/>
    </location>
</feature>
<keyword evidence="1" id="KW-0812">Transmembrane</keyword>
<keyword evidence="1" id="KW-0472">Membrane</keyword>